<dbReference type="GO" id="GO:0006303">
    <property type="term" value="P:double-strand break repair via nonhomologous end joining"/>
    <property type="evidence" value="ECO:0007669"/>
    <property type="project" value="TreeGrafter"/>
</dbReference>
<dbReference type="PANTHER" id="PTHR23240">
    <property type="entry name" value="DNA CROSS-LINK REPAIR PROTEIN PSO2/SNM1-RELATED"/>
    <property type="match status" value="1"/>
</dbReference>
<dbReference type="SUPFAM" id="SSF56281">
    <property type="entry name" value="Metallo-hydrolase/oxidoreductase"/>
    <property type="match status" value="1"/>
</dbReference>
<evidence type="ECO:0000256" key="5">
    <source>
        <dbReference type="ARBA" id="ARBA00022763"/>
    </source>
</evidence>
<dbReference type="GO" id="GO:0006890">
    <property type="term" value="P:retrograde vesicle-mediated transport, Golgi to endoplasmic reticulum"/>
    <property type="evidence" value="ECO:0007669"/>
    <property type="project" value="InterPro"/>
</dbReference>
<feature type="transmembrane region" description="Helical" evidence="11">
    <location>
        <begin position="752"/>
        <end position="781"/>
    </location>
</feature>
<name>A0A8F3AGF0_CANAR</name>
<feature type="compositionally biased region" description="Basic and acidic residues" evidence="10">
    <location>
        <begin position="139"/>
        <end position="156"/>
    </location>
</feature>
<evidence type="ECO:0000256" key="6">
    <source>
        <dbReference type="ARBA" id="ARBA00022989"/>
    </source>
</evidence>
<dbReference type="EMBL" id="CP076750">
    <property type="protein sequence ID" value="QWW23699.1"/>
    <property type="molecule type" value="Genomic_DNA"/>
</dbReference>
<reference evidence="13" key="1">
    <citation type="submission" date="2021-06" db="EMBL/GenBank/DDBJ databases">
        <title>Candida auris outbreak in lebanese hospital.</title>
        <authorList>
            <person name="Finianos M."/>
        </authorList>
    </citation>
    <scope>NUCLEOTIDE SEQUENCE</scope>
    <source>
        <strain evidence="13">CA7LBN</strain>
    </source>
</reference>
<comment type="subcellular location">
    <subcellularLocation>
        <location evidence="2">Membrane</location>
        <topology evidence="2">Multi-pass membrane protein</topology>
    </subcellularLocation>
    <subcellularLocation>
        <location evidence="1">Nucleus</location>
    </subcellularLocation>
</comment>
<keyword evidence="8" id="KW-0234">DNA repair</keyword>
<dbReference type="Proteomes" id="UP000825438">
    <property type="component" value="Chromosome II"/>
</dbReference>
<evidence type="ECO:0000313" key="13">
    <source>
        <dbReference type="EMBL" id="QWW23699.1"/>
    </source>
</evidence>
<dbReference type="PANTHER" id="PTHR23240:SF6">
    <property type="entry name" value="DNA CROSS-LINK REPAIR 1A PROTEIN"/>
    <property type="match status" value="1"/>
</dbReference>
<evidence type="ECO:0000256" key="7">
    <source>
        <dbReference type="ARBA" id="ARBA00023136"/>
    </source>
</evidence>
<dbReference type="GO" id="GO:0036297">
    <property type="term" value="P:interstrand cross-link repair"/>
    <property type="evidence" value="ECO:0007669"/>
    <property type="project" value="TreeGrafter"/>
</dbReference>
<evidence type="ECO:0000259" key="12">
    <source>
        <dbReference type="Pfam" id="PF07522"/>
    </source>
</evidence>
<dbReference type="InterPro" id="IPR011084">
    <property type="entry name" value="DRMBL"/>
</dbReference>
<dbReference type="Gene3D" id="3.60.15.10">
    <property type="entry name" value="Ribonuclease Z/Hydroxyacylglutathione hydrolase-like"/>
    <property type="match status" value="1"/>
</dbReference>
<dbReference type="Gene3D" id="3.40.50.12650">
    <property type="match status" value="1"/>
</dbReference>
<dbReference type="InterPro" id="IPR036866">
    <property type="entry name" value="RibonucZ/Hydroxyglut_hydro"/>
</dbReference>
<dbReference type="CDD" id="cd16273">
    <property type="entry name" value="SNM1A-1C-like_MBL-fold"/>
    <property type="match status" value="1"/>
</dbReference>
<keyword evidence="6 11" id="KW-1133">Transmembrane helix</keyword>
<dbReference type="SMART" id="SM01160">
    <property type="entry name" value="DUF1751"/>
    <property type="match status" value="1"/>
</dbReference>
<feature type="transmembrane region" description="Helical" evidence="11">
    <location>
        <begin position="826"/>
        <end position="844"/>
    </location>
</feature>
<evidence type="ECO:0000256" key="11">
    <source>
        <dbReference type="SAM" id="Phobius"/>
    </source>
</evidence>
<sequence>MGRKQKQSSIFEFSFQQERYQGDVDLTQEPEPADFAPSSRTMEAIPCPVCATSMASWEMNVRVQHVEECLTITAIGEDSSVKNGVVDEIKKEEASVPSMRWSQNGGDKKPERPALERDTSSAKKRKVILSAVQKDRLKYVNSREEVPKRQKSRSDNVADEEPPTELLPSSRTTPIPELKILTFQPRPGEGYQISVDAFHYKPHESITQYFLSHFHSDHYGGISKRWPRERTLTSKIIFCSTITGKLLTIRFKIDPAFIFSMEPDVRYRFKSFTDPEEQAHASPSRDPGVYVTPIDANHCPGAVIFLFESISVKGESTYKLHCGDFRICPKMVFHPALRPFQIESKNPLKLEKVYLDTTYMSPKYNFPKQELVCSKVASMFSDLISDDKLYAEWFGTQSQSRITDFLFRGSVKKKKKFLIMVGTYLIGKEKLAIAISKQLGKCPIYISNINSRGDKKDIINAYEDEYLNEVITDDDLGSHPNAVIHLVPMKIVGQAQEMANYFNHNEYFKHFERCVGLRPTGWTFENNVTDENFVDTEDEVPMVEAQGVSLVSTVSVLSSNPEYSYKHDILRQNPPDKVDNKNRKIDKSTCKIYSLPYSEHSSFRELSYFVVFFNIGEVIPTVNCENEWTLARMLRIIRQWEKIRGFKMSDRPIYELPPGMVAAAKRLSLSQLYSLHFITSLNTTEFTMALPSSWRSTAKSTRIALAVLTVTSSLVLVLKVHAMGQSEGAASLRDITIPYIQLIPRHAIFHPWVFLTAIFAEISIIGFLISAGVLFAATNYIEKFWGYQEVLKFIVLVGSITNLTTVMVAIISNIFRNDVGGMDKPLGGGISYYFSFLVVLKQIIPEHNVVLFQGLINFRVKHLPFMLLSIVSVWSLVISRSLYPAVPSIVSFFVSYNYLRFYQSLSTDPLLPVTSLNGDQSSATIVTGDASDAFSLAEFFPSAIKAPVSVVVNSIYDVSVLLGIVTPFNDEAVEQSNLRAQKISEQVNKANKSIANSVAERRRQVALQVIEDRVGHS</sequence>
<dbReference type="GO" id="GO:0005634">
    <property type="term" value="C:nucleus"/>
    <property type="evidence" value="ECO:0007669"/>
    <property type="project" value="UniProtKB-SubCell"/>
</dbReference>
<proteinExistence type="inferred from homology"/>
<accession>A0A8F3AGF0</accession>
<feature type="region of interest" description="Disordered" evidence="10">
    <location>
        <begin position="93"/>
        <end position="126"/>
    </location>
</feature>
<feature type="compositionally biased region" description="Basic and acidic residues" evidence="10">
    <location>
        <begin position="106"/>
        <end position="121"/>
    </location>
</feature>
<feature type="transmembrane region" description="Helical" evidence="11">
    <location>
        <begin position="793"/>
        <end position="814"/>
    </location>
</feature>
<keyword evidence="4 11" id="KW-0812">Transmembrane</keyword>
<evidence type="ECO:0000256" key="8">
    <source>
        <dbReference type="ARBA" id="ARBA00023204"/>
    </source>
</evidence>
<evidence type="ECO:0000256" key="3">
    <source>
        <dbReference type="ARBA" id="ARBA00010304"/>
    </source>
</evidence>
<dbReference type="GO" id="GO:0035312">
    <property type="term" value="F:5'-3' DNA exonuclease activity"/>
    <property type="evidence" value="ECO:0007669"/>
    <property type="project" value="TreeGrafter"/>
</dbReference>
<feature type="region of interest" description="Disordered" evidence="10">
    <location>
        <begin position="139"/>
        <end position="171"/>
    </location>
</feature>
<keyword evidence="5" id="KW-0227">DNA damage</keyword>
<evidence type="ECO:0000256" key="4">
    <source>
        <dbReference type="ARBA" id="ARBA00022692"/>
    </source>
</evidence>
<evidence type="ECO:0000256" key="2">
    <source>
        <dbReference type="ARBA" id="ARBA00004141"/>
    </source>
</evidence>
<dbReference type="GO" id="GO:0016020">
    <property type="term" value="C:membrane"/>
    <property type="evidence" value="ECO:0007669"/>
    <property type="project" value="UniProtKB-SubCell"/>
</dbReference>
<keyword evidence="7 11" id="KW-0472">Membrane</keyword>
<comment type="similarity">
    <text evidence="3">Belongs to the DNA repair metallo-beta-lactamase (DRMBL) family.</text>
</comment>
<protein>
    <recommendedName>
        <fullName evidence="12">DNA repair metallo-beta-lactamase domain-containing protein</fullName>
    </recommendedName>
</protein>
<keyword evidence="9" id="KW-0539">Nucleus</keyword>
<gene>
    <name evidence="13" type="ORF">CA7LBN_002500</name>
</gene>
<dbReference type="Pfam" id="PF08551">
    <property type="entry name" value="DUF1751"/>
    <property type="match status" value="1"/>
</dbReference>
<dbReference type="AlphaFoldDB" id="A0A8F3AGF0"/>
<evidence type="ECO:0000256" key="10">
    <source>
        <dbReference type="SAM" id="MobiDB-lite"/>
    </source>
</evidence>
<dbReference type="GO" id="GO:0003684">
    <property type="term" value="F:damaged DNA binding"/>
    <property type="evidence" value="ECO:0007669"/>
    <property type="project" value="TreeGrafter"/>
</dbReference>
<feature type="domain" description="DNA repair metallo-beta-lactamase" evidence="12">
    <location>
        <begin position="469"/>
        <end position="625"/>
    </location>
</feature>
<feature type="transmembrane region" description="Helical" evidence="11">
    <location>
        <begin position="865"/>
        <end position="883"/>
    </location>
</feature>
<evidence type="ECO:0000256" key="1">
    <source>
        <dbReference type="ARBA" id="ARBA00004123"/>
    </source>
</evidence>
<evidence type="ECO:0000256" key="9">
    <source>
        <dbReference type="ARBA" id="ARBA00023242"/>
    </source>
</evidence>
<dbReference type="InterPro" id="IPR013861">
    <property type="entry name" value="TMEM115/Pdh1/Rbl19"/>
</dbReference>
<organism evidence="13">
    <name type="scientific">Candidozyma auris</name>
    <name type="common">Yeast</name>
    <name type="synonym">Candida auris</name>
    <dbReference type="NCBI Taxonomy" id="498019"/>
    <lineage>
        <taxon>Eukaryota</taxon>
        <taxon>Fungi</taxon>
        <taxon>Dikarya</taxon>
        <taxon>Ascomycota</taxon>
        <taxon>Saccharomycotina</taxon>
        <taxon>Pichiomycetes</taxon>
        <taxon>Metschnikowiaceae</taxon>
        <taxon>Candidozyma</taxon>
    </lineage>
</organism>
<dbReference type="Pfam" id="PF07522">
    <property type="entry name" value="DRMBL"/>
    <property type="match status" value="1"/>
</dbReference>